<reference evidence="2 3" key="1">
    <citation type="submission" date="2017-04" db="EMBL/GenBank/DDBJ databases">
        <authorList>
            <person name="Afonso C.L."/>
            <person name="Miller P.J."/>
            <person name="Scott M.A."/>
            <person name="Spackman E."/>
            <person name="Goraichik I."/>
            <person name="Dimitrov K.M."/>
            <person name="Suarez D.L."/>
            <person name="Swayne D.E."/>
        </authorList>
    </citation>
    <scope>NUCLEOTIDE SEQUENCE [LARGE SCALE GENOMIC DNA]</scope>
    <source>
        <strain evidence="2 3">ToBE</strain>
    </source>
</reference>
<proteinExistence type="predicted"/>
<dbReference type="STRING" id="698762.SAMN00808754_2054"/>
<dbReference type="AlphaFoldDB" id="A0A1W1VXC2"/>
<dbReference type="GO" id="GO:0016987">
    <property type="term" value="F:sigma factor activity"/>
    <property type="evidence" value="ECO:0007669"/>
    <property type="project" value="InterPro"/>
</dbReference>
<dbReference type="Gene3D" id="1.10.10.10">
    <property type="entry name" value="Winged helix-like DNA-binding domain superfamily/Winged helix DNA-binding domain"/>
    <property type="match status" value="1"/>
</dbReference>
<sequence length="86" mass="9645">MIVFRGESERRVRNALVETCVNIALKEELVEGLTDRELAIVCKYYGEGKTISEIAGELGVNRTPVEVLLERAKKKLVANYAAKYDT</sequence>
<accession>A0A1W1VXC2</accession>
<dbReference type="Proteomes" id="UP000192569">
    <property type="component" value="Chromosome I"/>
</dbReference>
<organism evidence="2 3">
    <name type="scientific">Thermanaeromonas toyohensis ToBE</name>
    <dbReference type="NCBI Taxonomy" id="698762"/>
    <lineage>
        <taxon>Bacteria</taxon>
        <taxon>Bacillati</taxon>
        <taxon>Bacillota</taxon>
        <taxon>Clostridia</taxon>
        <taxon>Neomoorellales</taxon>
        <taxon>Neomoorellaceae</taxon>
        <taxon>Thermanaeromonas</taxon>
    </lineage>
</organism>
<feature type="domain" description="RNA polymerase sigma factor 70 region 4 type 2" evidence="1">
    <location>
        <begin position="28"/>
        <end position="76"/>
    </location>
</feature>
<evidence type="ECO:0000313" key="2">
    <source>
        <dbReference type="EMBL" id="SMB97978.1"/>
    </source>
</evidence>
<dbReference type="InterPro" id="IPR036388">
    <property type="entry name" value="WH-like_DNA-bd_sf"/>
</dbReference>
<evidence type="ECO:0000313" key="3">
    <source>
        <dbReference type="Proteomes" id="UP000192569"/>
    </source>
</evidence>
<name>A0A1W1VXC2_9FIRM</name>
<dbReference type="EMBL" id="LT838272">
    <property type="protein sequence ID" value="SMB97978.1"/>
    <property type="molecule type" value="Genomic_DNA"/>
</dbReference>
<dbReference type="GO" id="GO:0003677">
    <property type="term" value="F:DNA binding"/>
    <property type="evidence" value="ECO:0007669"/>
    <property type="project" value="InterPro"/>
</dbReference>
<dbReference type="SUPFAM" id="SSF88659">
    <property type="entry name" value="Sigma3 and sigma4 domains of RNA polymerase sigma factors"/>
    <property type="match status" value="1"/>
</dbReference>
<protein>
    <submittedName>
        <fullName evidence="2">RNA polymerase sigma factor, sigma-70 family</fullName>
    </submittedName>
</protein>
<evidence type="ECO:0000259" key="1">
    <source>
        <dbReference type="Pfam" id="PF08281"/>
    </source>
</evidence>
<dbReference type="GO" id="GO:0006352">
    <property type="term" value="P:DNA-templated transcription initiation"/>
    <property type="evidence" value="ECO:0007669"/>
    <property type="project" value="InterPro"/>
</dbReference>
<dbReference type="Pfam" id="PF08281">
    <property type="entry name" value="Sigma70_r4_2"/>
    <property type="match status" value="1"/>
</dbReference>
<gene>
    <name evidence="2" type="ORF">SAMN00808754_2054</name>
</gene>
<dbReference type="InterPro" id="IPR013324">
    <property type="entry name" value="RNA_pol_sigma_r3/r4-like"/>
</dbReference>
<dbReference type="InterPro" id="IPR013249">
    <property type="entry name" value="RNA_pol_sigma70_r4_t2"/>
</dbReference>
<keyword evidence="3" id="KW-1185">Reference proteome</keyword>